<gene>
    <name evidence="6" type="ORF">OMM_01256</name>
</gene>
<dbReference type="InterPro" id="IPR036097">
    <property type="entry name" value="HisK_dim/P_sf"/>
</dbReference>
<evidence type="ECO:0000256" key="2">
    <source>
        <dbReference type="ARBA" id="ARBA00012438"/>
    </source>
</evidence>
<dbReference type="SUPFAM" id="SSF52172">
    <property type="entry name" value="CheY-like"/>
    <property type="match status" value="1"/>
</dbReference>
<evidence type="ECO:0000256" key="3">
    <source>
        <dbReference type="ARBA" id="ARBA00022553"/>
    </source>
</evidence>
<dbReference type="InterPro" id="IPR003661">
    <property type="entry name" value="HisK_dim/P_dom"/>
</dbReference>
<dbReference type="PROSITE" id="PS50110">
    <property type="entry name" value="RESPONSE_REGULATORY"/>
    <property type="match status" value="1"/>
</dbReference>
<dbReference type="Pfam" id="PF00512">
    <property type="entry name" value="HisKA"/>
    <property type="match status" value="1"/>
</dbReference>
<keyword evidence="6" id="KW-0418">Kinase</keyword>
<dbReference type="InterPro" id="IPR001789">
    <property type="entry name" value="Sig_transdc_resp-reg_receiver"/>
</dbReference>
<dbReference type="InterPro" id="IPR050956">
    <property type="entry name" value="2C_system_His_kinase"/>
</dbReference>
<dbReference type="PANTHER" id="PTHR43719">
    <property type="entry name" value="TWO-COMPONENT HISTIDINE KINASE"/>
    <property type="match status" value="1"/>
</dbReference>
<dbReference type="SMART" id="SM00388">
    <property type="entry name" value="HisKA"/>
    <property type="match status" value="1"/>
</dbReference>
<sequence>MNNKILVIDDEMINIHLYQDILSQTFYEMETALNGEEALEKLKRFSPDLILMDVMMPGMTGYEVCQEIRNMPKHQFTKIIMISACTDLEERLQGYQAGADDYMTKPIEKEEFLAKINVFIKLKKAEELDQLKSDLLTLFSHETKTPLNAIFGFSGLLRESPNLSDSEKQYIDNMIKAGNHLLTFVDKTILLCELKKIINLKRHCNL</sequence>
<keyword evidence="6" id="KW-0808">Transferase</keyword>
<comment type="caution">
    <text evidence="6">The sequence shown here is derived from an EMBL/GenBank/DDBJ whole genome shotgun (WGS) entry which is preliminary data.</text>
</comment>
<dbReference type="InterPro" id="IPR011006">
    <property type="entry name" value="CheY-like_superfamily"/>
</dbReference>
<dbReference type="Pfam" id="PF00072">
    <property type="entry name" value="Response_reg"/>
    <property type="match status" value="1"/>
</dbReference>
<reference evidence="7" key="1">
    <citation type="submission" date="2012-11" db="EMBL/GenBank/DDBJ databases">
        <authorList>
            <person name="Lucero-Rivera Y.E."/>
            <person name="Tovar-Ramirez D."/>
        </authorList>
    </citation>
    <scope>NUCLEOTIDE SEQUENCE [LARGE SCALE GENOMIC DNA]</scope>
    <source>
        <strain evidence="7">Araruama</strain>
    </source>
</reference>
<dbReference type="Gene3D" id="1.10.287.130">
    <property type="match status" value="1"/>
</dbReference>
<dbReference type="SUPFAM" id="SSF47384">
    <property type="entry name" value="Homodimeric domain of signal transducing histidine kinase"/>
    <property type="match status" value="1"/>
</dbReference>
<protein>
    <recommendedName>
        <fullName evidence="2">histidine kinase</fullName>
        <ecNumber evidence="2">2.7.13.3</ecNumber>
    </recommendedName>
</protein>
<feature type="domain" description="Response regulatory" evidence="5">
    <location>
        <begin position="4"/>
        <end position="120"/>
    </location>
</feature>
<evidence type="ECO:0000313" key="6">
    <source>
        <dbReference type="EMBL" id="ETR73038.1"/>
    </source>
</evidence>
<evidence type="ECO:0000256" key="1">
    <source>
        <dbReference type="ARBA" id="ARBA00000085"/>
    </source>
</evidence>
<proteinExistence type="predicted"/>
<dbReference type="SMART" id="SM00448">
    <property type="entry name" value="REC"/>
    <property type="match status" value="1"/>
</dbReference>
<keyword evidence="3 4" id="KW-0597">Phosphoprotein</keyword>
<dbReference type="PANTHER" id="PTHR43719:SF28">
    <property type="entry name" value="PEROXIDE STRESS-ACTIVATED HISTIDINE KINASE MAK1-RELATED"/>
    <property type="match status" value="1"/>
</dbReference>
<dbReference type="Gene3D" id="3.40.50.2300">
    <property type="match status" value="1"/>
</dbReference>
<evidence type="ECO:0000313" key="7">
    <source>
        <dbReference type="Proteomes" id="UP000189670"/>
    </source>
</evidence>
<dbReference type="EMBL" id="ATBP01000093">
    <property type="protein sequence ID" value="ETR73038.1"/>
    <property type="molecule type" value="Genomic_DNA"/>
</dbReference>
<accession>A0A1V1PE29</accession>
<comment type="catalytic activity">
    <reaction evidence="1">
        <text>ATP + protein L-histidine = ADP + protein N-phospho-L-histidine.</text>
        <dbReference type="EC" id="2.7.13.3"/>
    </reaction>
</comment>
<dbReference type="Proteomes" id="UP000189670">
    <property type="component" value="Unassembled WGS sequence"/>
</dbReference>
<dbReference type="EC" id="2.7.13.3" evidence="2"/>
<evidence type="ECO:0000259" key="5">
    <source>
        <dbReference type="PROSITE" id="PS50110"/>
    </source>
</evidence>
<feature type="modified residue" description="4-aspartylphosphate" evidence="4">
    <location>
        <position position="53"/>
    </location>
</feature>
<dbReference type="CDD" id="cd00082">
    <property type="entry name" value="HisKA"/>
    <property type="match status" value="1"/>
</dbReference>
<evidence type="ECO:0000256" key="4">
    <source>
        <dbReference type="PROSITE-ProRule" id="PRU00169"/>
    </source>
</evidence>
<organism evidence="6 7">
    <name type="scientific">Candidatus Magnetoglobus multicellularis str. Araruama</name>
    <dbReference type="NCBI Taxonomy" id="890399"/>
    <lineage>
        <taxon>Bacteria</taxon>
        <taxon>Pseudomonadati</taxon>
        <taxon>Thermodesulfobacteriota</taxon>
        <taxon>Desulfobacteria</taxon>
        <taxon>Desulfobacterales</taxon>
        <taxon>Desulfobacteraceae</taxon>
        <taxon>Candidatus Magnetoglobus</taxon>
    </lineage>
</organism>
<name>A0A1V1PE29_9BACT</name>
<dbReference type="AlphaFoldDB" id="A0A1V1PE29"/>
<dbReference type="GO" id="GO:0000155">
    <property type="term" value="F:phosphorelay sensor kinase activity"/>
    <property type="evidence" value="ECO:0007669"/>
    <property type="project" value="InterPro"/>
</dbReference>